<feature type="region of interest" description="Disordered" evidence="1">
    <location>
        <begin position="77"/>
        <end position="114"/>
    </location>
</feature>
<reference evidence="2 3" key="1">
    <citation type="submission" date="2020-08" db="EMBL/GenBank/DDBJ databases">
        <title>A novel species.</title>
        <authorList>
            <person name="Gao J."/>
        </authorList>
    </citation>
    <scope>NUCLEOTIDE SEQUENCE [LARGE SCALE GENOMIC DNA]</scope>
    <source>
        <strain evidence="2 3">CRPJ-33</strain>
    </source>
</reference>
<dbReference type="AlphaFoldDB" id="A0A7H0HN21"/>
<name>A0A7H0HN21_9ACTN</name>
<dbReference type="EMBL" id="CP060825">
    <property type="protein sequence ID" value="QNP61937.1"/>
    <property type="molecule type" value="Genomic_DNA"/>
</dbReference>
<dbReference type="KEGG" id="sgj:IAG43_02695"/>
<proteinExistence type="predicted"/>
<keyword evidence="3" id="KW-1185">Reference proteome</keyword>
<evidence type="ECO:0000313" key="3">
    <source>
        <dbReference type="Proteomes" id="UP000516230"/>
    </source>
</evidence>
<accession>A0A7H0HN21</accession>
<evidence type="ECO:0000256" key="1">
    <source>
        <dbReference type="SAM" id="MobiDB-lite"/>
    </source>
</evidence>
<sequence length="114" mass="11684">MYVESGGTHRPGDFRTVAVRTATGDVECPADPARRPLLVPPHGVEVRHARRHGRSAAGLRPAFAPSAAPLPAADDEALAAEAGAEEEAVAAERAAKAGSPGPDNGQNDQGRSES</sequence>
<organism evidence="2 3">
    <name type="scientific">Streptomyces genisteinicus</name>
    <dbReference type="NCBI Taxonomy" id="2768068"/>
    <lineage>
        <taxon>Bacteria</taxon>
        <taxon>Bacillati</taxon>
        <taxon>Actinomycetota</taxon>
        <taxon>Actinomycetes</taxon>
        <taxon>Kitasatosporales</taxon>
        <taxon>Streptomycetaceae</taxon>
        <taxon>Streptomyces</taxon>
    </lineage>
</organism>
<protein>
    <submittedName>
        <fullName evidence="2">Uncharacterized protein</fullName>
    </submittedName>
</protein>
<evidence type="ECO:0000313" key="2">
    <source>
        <dbReference type="EMBL" id="QNP61937.1"/>
    </source>
</evidence>
<feature type="compositionally biased region" description="Polar residues" evidence="1">
    <location>
        <begin position="104"/>
        <end position="114"/>
    </location>
</feature>
<dbReference type="Proteomes" id="UP000516230">
    <property type="component" value="Chromosome"/>
</dbReference>
<gene>
    <name evidence="2" type="ORF">IAG43_02695</name>
</gene>
<feature type="compositionally biased region" description="Acidic residues" evidence="1">
    <location>
        <begin position="77"/>
        <end position="89"/>
    </location>
</feature>
<dbReference type="RefSeq" id="WP_187739139.1">
    <property type="nucleotide sequence ID" value="NZ_CP060825.1"/>
</dbReference>